<dbReference type="InterPro" id="IPR052893">
    <property type="entry name" value="TCS_response_regulator"/>
</dbReference>
<dbReference type="AlphaFoldDB" id="D8J6D9"/>
<reference evidence="3 5" key="1">
    <citation type="journal article" date="2010" name="J. Bacteriol.">
        <title>Complete genome sequence of Halalkalicoccus jeotgali B3(T), an extremely halophilic archaeon.</title>
        <authorList>
            <person name="Roh S.W."/>
            <person name="Nam Y.D."/>
            <person name="Nam S.H."/>
            <person name="Choi S.H."/>
            <person name="Park H.S."/>
            <person name="Bae J.W."/>
        </authorList>
    </citation>
    <scope>NUCLEOTIDE SEQUENCE [LARGE SCALE GENOMIC DNA]</scope>
    <source>
        <strain evidence="3">B3</strain>
        <strain evidence="5">DSM 18796 / CECT 7217 / JCM 14584 / KCTC 4019 / B3</strain>
    </source>
</reference>
<dbReference type="InterPro" id="IPR001789">
    <property type="entry name" value="Sig_transdc_resp-reg_receiver"/>
</dbReference>
<gene>
    <name evidence="3" type="ordered locus">HacjB3_12380</name>
    <name evidence="4" type="ORF">C497_07574</name>
</gene>
<dbReference type="GeneID" id="9420290"/>
<dbReference type="SMART" id="SM00448">
    <property type="entry name" value="REC"/>
    <property type="match status" value="1"/>
</dbReference>
<dbReference type="Gene3D" id="3.40.50.2300">
    <property type="match status" value="1"/>
</dbReference>
<reference evidence="4 6" key="2">
    <citation type="journal article" date="2014" name="PLoS Genet.">
        <title>Phylogenetically driven sequencing of extremely halophilic archaea reveals strategies for static and dynamic osmo-response.</title>
        <authorList>
            <person name="Becker E.A."/>
            <person name="Seitzer P.M."/>
            <person name="Tritt A."/>
            <person name="Larsen D."/>
            <person name="Krusor M."/>
            <person name="Yao A.I."/>
            <person name="Wu D."/>
            <person name="Madern D."/>
            <person name="Eisen J.A."/>
            <person name="Darling A.E."/>
            <person name="Facciotti M.T."/>
        </authorList>
    </citation>
    <scope>NUCLEOTIDE SEQUENCE [LARGE SCALE GENOMIC DNA]</scope>
    <source>
        <strain evidence="4">B3</strain>
        <strain evidence="6">DSM 18796 / CECT 7217 / JCM 14584 / KCTC 4019 / B3</strain>
    </source>
</reference>
<dbReference type="GO" id="GO:0000160">
    <property type="term" value="P:phosphorelay signal transduction system"/>
    <property type="evidence" value="ECO:0007669"/>
    <property type="project" value="InterPro"/>
</dbReference>
<evidence type="ECO:0000313" key="6">
    <source>
        <dbReference type="Proteomes" id="UP000011645"/>
    </source>
</evidence>
<dbReference type="PANTHER" id="PTHR44520:SF2">
    <property type="entry name" value="RESPONSE REGULATOR RCP1"/>
    <property type="match status" value="1"/>
</dbReference>
<keyword evidence="1" id="KW-0597">Phosphoprotein</keyword>
<evidence type="ECO:0000313" key="4">
    <source>
        <dbReference type="EMBL" id="ELY37953.1"/>
    </source>
</evidence>
<dbReference type="eggNOG" id="arCOG02589">
    <property type="taxonomic scope" value="Archaea"/>
</dbReference>
<proteinExistence type="predicted"/>
<evidence type="ECO:0000313" key="3">
    <source>
        <dbReference type="EMBL" id="ADJ15857.1"/>
    </source>
</evidence>
<evidence type="ECO:0000259" key="2">
    <source>
        <dbReference type="PROSITE" id="PS50110"/>
    </source>
</evidence>
<dbReference type="SUPFAM" id="SSF52172">
    <property type="entry name" value="CheY-like"/>
    <property type="match status" value="1"/>
</dbReference>
<sequence>MREGRRLEPVDILLVEDNPGDVKLTQEAFKEGQIANTLHVVTDGVEALDFLFQRNDHADAPRPDFVLLDLNLPRKNGDEVLEELRSDPDCRDVPVIVLTGSSAQEDVVRSYELAANAYLTKPVDPGEFIKTILATERYWLSVVRLPTDSELE</sequence>
<dbReference type="EMBL" id="CP002062">
    <property type="protein sequence ID" value="ADJ15857.1"/>
    <property type="molecule type" value="Genomic_DNA"/>
</dbReference>
<protein>
    <submittedName>
        <fullName evidence="3">Response regulator receiver protein</fullName>
    </submittedName>
</protein>
<name>D8J6D9_HALJB</name>
<dbReference type="Pfam" id="PF00072">
    <property type="entry name" value="Response_reg"/>
    <property type="match status" value="1"/>
</dbReference>
<dbReference type="Proteomes" id="UP000011645">
    <property type="component" value="Unassembled WGS sequence"/>
</dbReference>
<dbReference type="RefSeq" id="WP_008415714.1">
    <property type="nucleotide sequence ID" value="NC_014297.1"/>
</dbReference>
<dbReference type="EMBL" id="AOHV01000024">
    <property type="protein sequence ID" value="ELY37953.1"/>
    <property type="molecule type" value="Genomic_DNA"/>
</dbReference>
<feature type="modified residue" description="4-aspartylphosphate" evidence="1">
    <location>
        <position position="69"/>
    </location>
</feature>
<dbReference type="PROSITE" id="PS50110">
    <property type="entry name" value="RESPONSE_REGULATORY"/>
    <property type="match status" value="1"/>
</dbReference>
<feature type="domain" description="Response regulatory" evidence="2">
    <location>
        <begin position="11"/>
        <end position="136"/>
    </location>
</feature>
<accession>D8J6D9</accession>
<dbReference type="PATRIC" id="fig|795797.18.peg.2478"/>
<dbReference type="HOGENOM" id="CLU_000445_69_17_2"/>
<dbReference type="KEGG" id="hje:HacjB3_12380"/>
<dbReference type="STRING" id="795797.HacjB3_12380"/>
<dbReference type="OrthoDB" id="9652at2157"/>
<organism evidence="3 5">
    <name type="scientific">Halalkalicoccus jeotgali (strain DSM 18796 / CECT 7217 / JCM 14584 / KCTC 4019 / B3)</name>
    <dbReference type="NCBI Taxonomy" id="795797"/>
    <lineage>
        <taxon>Archaea</taxon>
        <taxon>Methanobacteriati</taxon>
        <taxon>Methanobacteriota</taxon>
        <taxon>Stenosarchaea group</taxon>
        <taxon>Halobacteria</taxon>
        <taxon>Halobacteriales</taxon>
        <taxon>Halococcaceae</taxon>
        <taxon>Halalkalicoccus</taxon>
    </lineage>
</organism>
<dbReference type="InterPro" id="IPR011006">
    <property type="entry name" value="CheY-like_superfamily"/>
</dbReference>
<dbReference type="Proteomes" id="UP000000390">
    <property type="component" value="Chromosome"/>
</dbReference>
<dbReference type="PANTHER" id="PTHR44520">
    <property type="entry name" value="RESPONSE REGULATOR RCP1-RELATED"/>
    <property type="match status" value="1"/>
</dbReference>
<dbReference type="CDD" id="cd17557">
    <property type="entry name" value="REC_Rcp-like"/>
    <property type="match status" value="1"/>
</dbReference>
<evidence type="ECO:0000313" key="5">
    <source>
        <dbReference type="Proteomes" id="UP000000390"/>
    </source>
</evidence>
<evidence type="ECO:0000256" key="1">
    <source>
        <dbReference type="PROSITE-ProRule" id="PRU00169"/>
    </source>
</evidence>
<keyword evidence="6" id="KW-1185">Reference proteome</keyword>